<keyword evidence="1" id="KW-1185">Reference proteome</keyword>
<evidence type="ECO:0000313" key="1">
    <source>
        <dbReference type="Proteomes" id="UP000046395"/>
    </source>
</evidence>
<evidence type="ECO:0000313" key="2">
    <source>
        <dbReference type="WBParaSite" id="TMUE_1000003928.1"/>
    </source>
</evidence>
<dbReference type="AlphaFoldDB" id="A0A5S6Q9Q8"/>
<dbReference type="WBParaSite" id="TMUE_1000003928.1">
    <property type="protein sequence ID" value="TMUE_1000003928.1"/>
    <property type="gene ID" value="WBGene00294636"/>
</dbReference>
<reference evidence="2" key="1">
    <citation type="submission" date="2019-12" db="UniProtKB">
        <authorList>
            <consortium name="WormBaseParasite"/>
        </authorList>
    </citation>
    <scope>IDENTIFICATION</scope>
</reference>
<accession>A0A5S6Q9Q8</accession>
<name>A0A5S6Q9Q8_TRIMR</name>
<proteinExistence type="predicted"/>
<sequence>MYSEDYLYPFLKVSVVELSITTKQKLTSSVTVPRHHMGTGYKKGMQDDGGRILLSIVASMVIRLRATEANMEYPGGAPTMGIQLVTGFDGSVLGAAQRLRMVESTCELCNFCDRRSCDWIRGSSRRFGRASWLFLTFSVDPFMAQRKLVFLAGEVSEKVPA</sequence>
<organism evidence="1 2">
    <name type="scientific">Trichuris muris</name>
    <name type="common">Mouse whipworm</name>
    <dbReference type="NCBI Taxonomy" id="70415"/>
    <lineage>
        <taxon>Eukaryota</taxon>
        <taxon>Metazoa</taxon>
        <taxon>Ecdysozoa</taxon>
        <taxon>Nematoda</taxon>
        <taxon>Enoplea</taxon>
        <taxon>Dorylaimia</taxon>
        <taxon>Trichinellida</taxon>
        <taxon>Trichuridae</taxon>
        <taxon>Trichuris</taxon>
    </lineage>
</organism>
<dbReference type="Proteomes" id="UP000046395">
    <property type="component" value="Unassembled WGS sequence"/>
</dbReference>
<protein>
    <submittedName>
        <fullName evidence="2">Uncharacterized protein</fullName>
    </submittedName>
</protein>